<gene>
    <name evidence="1" type="ORF">D7193_22405</name>
</gene>
<reference evidence="1 2" key="1">
    <citation type="journal article" date="2015" name="Int. J. Syst. Evol. Microbiol.">
        <title>Micromonospora costi sp. nov., isolated from a leaf of Costus speciosus.</title>
        <authorList>
            <person name="Thawai C."/>
        </authorList>
    </citation>
    <scope>NUCLEOTIDE SEQUENCE [LARGE SCALE GENOMIC DNA]</scope>
    <source>
        <strain evidence="1 2">CS1-12</strain>
    </source>
</reference>
<proteinExistence type="predicted"/>
<protein>
    <submittedName>
        <fullName evidence="1">Uncharacterized protein</fullName>
    </submittedName>
</protein>
<dbReference type="EMBL" id="RBAN01000004">
    <property type="protein sequence ID" value="RKN52616.1"/>
    <property type="molecule type" value="Genomic_DNA"/>
</dbReference>
<comment type="caution">
    <text evidence="1">The sequence shown here is derived from an EMBL/GenBank/DDBJ whole genome shotgun (WGS) entry which is preliminary data.</text>
</comment>
<organism evidence="1 2">
    <name type="scientific">Micromonospora costi</name>
    <dbReference type="NCBI Taxonomy" id="1530042"/>
    <lineage>
        <taxon>Bacteria</taxon>
        <taxon>Bacillati</taxon>
        <taxon>Actinomycetota</taxon>
        <taxon>Actinomycetes</taxon>
        <taxon>Micromonosporales</taxon>
        <taxon>Micromonosporaceae</taxon>
        <taxon>Micromonospora</taxon>
    </lineage>
</organism>
<sequence length="61" mass="6553">MPVGDHHAVPAVAGRRARIRGVDDVLRRAAEHGALPFELGVPWAVGPFRFAHPGTPGGHRR</sequence>
<keyword evidence="2" id="KW-1185">Reference proteome</keyword>
<dbReference type="Proteomes" id="UP000279968">
    <property type="component" value="Unassembled WGS sequence"/>
</dbReference>
<evidence type="ECO:0000313" key="1">
    <source>
        <dbReference type="EMBL" id="RKN52616.1"/>
    </source>
</evidence>
<accession>A0A3A9ZYY0</accession>
<name>A0A3A9ZYY0_9ACTN</name>
<evidence type="ECO:0000313" key="2">
    <source>
        <dbReference type="Proteomes" id="UP000279968"/>
    </source>
</evidence>
<dbReference type="AlphaFoldDB" id="A0A3A9ZYY0"/>